<name>A0A426XGI2_ENSVE</name>
<comment type="caution">
    <text evidence="2">The sequence shown here is derived from an EMBL/GenBank/DDBJ whole genome shotgun (WGS) entry which is preliminary data.</text>
</comment>
<proteinExistence type="predicted"/>
<dbReference type="AlphaFoldDB" id="A0A426XGI2"/>
<evidence type="ECO:0000313" key="2">
    <source>
        <dbReference type="EMBL" id="RRT38588.1"/>
    </source>
</evidence>
<dbReference type="PANTHER" id="PTHR33128">
    <property type="entry name" value="OS05G0103400 PROTEIN"/>
    <property type="match status" value="1"/>
</dbReference>
<keyword evidence="1" id="KW-0812">Transmembrane</keyword>
<evidence type="ECO:0000313" key="3">
    <source>
        <dbReference type="Proteomes" id="UP000287651"/>
    </source>
</evidence>
<dbReference type="PANTHER" id="PTHR33128:SF54">
    <property type="entry name" value="OS01G0849500 PROTEIN"/>
    <property type="match status" value="1"/>
</dbReference>
<dbReference type="Pfam" id="PF11820">
    <property type="entry name" value="DUF3339"/>
    <property type="match status" value="1"/>
</dbReference>
<gene>
    <name evidence="2" type="ORF">B296_00048535</name>
</gene>
<dbReference type="EMBL" id="AMZH03021057">
    <property type="protein sequence ID" value="RRT38588.1"/>
    <property type="molecule type" value="Genomic_DNA"/>
</dbReference>
<protein>
    <submittedName>
        <fullName evidence="2">Uncharacterized protein</fullName>
    </submittedName>
</protein>
<keyword evidence="1" id="KW-0472">Membrane</keyword>
<sequence length="68" mass="7513">MKDWAPSIIATALFAFLCPGVILQLPGKHRPVDFLNMKTSVVSVLAHALLFGLLLLLFLVLLKAHLYI</sequence>
<accession>A0A426XGI2</accession>
<dbReference type="InterPro" id="IPR021775">
    <property type="entry name" value="DUF3339"/>
</dbReference>
<evidence type="ECO:0000256" key="1">
    <source>
        <dbReference type="SAM" id="Phobius"/>
    </source>
</evidence>
<organism evidence="2 3">
    <name type="scientific">Ensete ventricosum</name>
    <name type="common">Abyssinian banana</name>
    <name type="synonym">Musa ensete</name>
    <dbReference type="NCBI Taxonomy" id="4639"/>
    <lineage>
        <taxon>Eukaryota</taxon>
        <taxon>Viridiplantae</taxon>
        <taxon>Streptophyta</taxon>
        <taxon>Embryophyta</taxon>
        <taxon>Tracheophyta</taxon>
        <taxon>Spermatophyta</taxon>
        <taxon>Magnoliopsida</taxon>
        <taxon>Liliopsida</taxon>
        <taxon>Zingiberales</taxon>
        <taxon>Musaceae</taxon>
        <taxon>Ensete</taxon>
    </lineage>
</organism>
<reference evidence="2 3" key="1">
    <citation type="journal article" date="2014" name="Agronomy (Basel)">
        <title>A Draft Genome Sequence for Ensete ventricosum, the Drought-Tolerant Tree Against Hunger.</title>
        <authorList>
            <person name="Harrison J."/>
            <person name="Moore K.A."/>
            <person name="Paszkiewicz K."/>
            <person name="Jones T."/>
            <person name="Grant M."/>
            <person name="Ambacheew D."/>
            <person name="Muzemil S."/>
            <person name="Studholme D.J."/>
        </authorList>
    </citation>
    <scope>NUCLEOTIDE SEQUENCE [LARGE SCALE GENOMIC DNA]</scope>
</reference>
<dbReference type="Proteomes" id="UP000287651">
    <property type="component" value="Unassembled WGS sequence"/>
</dbReference>
<feature type="transmembrane region" description="Helical" evidence="1">
    <location>
        <begin position="40"/>
        <end position="62"/>
    </location>
</feature>
<keyword evidence="1" id="KW-1133">Transmembrane helix</keyword>